<evidence type="ECO:0000313" key="13">
    <source>
        <dbReference type="Proteomes" id="UP000886796"/>
    </source>
</evidence>
<keyword evidence="6" id="KW-0269">Exonuclease</keyword>
<reference evidence="12" key="1">
    <citation type="submission" date="2020-10" db="EMBL/GenBank/DDBJ databases">
        <authorList>
            <person name="Gilroy R."/>
        </authorList>
    </citation>
    <scope>NUCLEOTIDE SEQUENCE</scope>
    <source>
        <strain evidence="12">13361</strain>
    </source>
</reference>
<evidence type="ECO:0000256" key="3">
    <source>
        <dbReference type="ARBA" id="ARBA00022763"/>
    </source>
</evidence>
<evidence type="ECO:0000256" key="4">
    <source>
        <dbReference type="ARBA" id="ARBA00022801"/>
    </source>
</evidence>
<keyword evidence="3" id="KW-0227">DNA damage</keyword>
<dbReference type="EMBL" id="DVFK01000107">
    <property type="protein sequence ID" value="HIQ68406.1"/>
    <property type="molecule type" value="Genomic_DNA"/>
</dbReference>
<name>A0A9D1CM47_9FIRM</name>
<dbReference type="InterPro" id="IPR011335">
    <property type="entry name" value="Restrct_endonuc-II-like"/>
</dbReference>
<evidence type="ECO:0000256" key="1">
    <source>
        <dbReference type="ARBA" id="ARBA00022722"/>
    </source>
</evidence>
<evidence type="ECO:0000313" key="12">
    <source>
        <dbReference type="EMBL" id="HIQ68406.1"/>
    </source>
</evidence>
<evidence type="ECO:0000259" key="11">
    <source>
        <dbReference type="Pfam" id="PF21445"/>
    </source>
</evidence>
<dbReference type="AlphaFoldDB" id="A0A9D1CM47"/>
<keyword evidence="8" id="KW-0238">DNA-binding</keyword>
<keyword evidence="5" id="KW-0347">Helicase</keyword>
<reference evidence="12" key="2">
    <citation type="journal article" date="2021" name="PeerJ">
        <title>Extensive microbial diversity within the chicken gut microbiome revealed by metagenomics and culture.</title>
        <authorList>
            <person name="Gilroy R."/>
            <person name="Ravi A."/>
            <person name="Getino M."/>
            <person name="Pursley I."/>
            <person name="Horton D.L."/>
            <person name="Alikhan N.F."/>
            <person name="Baker D."/>
            <person name="Gharbi K."/>
            <person name="Hall N."/>
            <person name="Watson M."/>
            <person name="Adriaenssens E.M."/>
            <person name="Foster-Nyarko E."/>
            <person name="Jarju S."/>
            <person name="Secka A."/>
            <person name="Antonio M."/>
            <person name="Oren A."/>
            <person name="Chaudhuri R.R."/>
            <person name="La Ragione R."/>
            <person name="Hildebrand F."/>
            <person name="Pallen M.J."/>
        </authorList>
    </citation>
    <scope>NUCLEOTIDE SEQUENCE</scope>
    <source>
        <strain evidence="12">13361</strain>
    </source>
</reference>
<accession>A0A9D1CM47</accession>
<dbReference type="Pfam" id="PF12705">
    <property type="entry name" value="PDDEXK_1"/>
    <property type="match status" value="1"/>
</dbReference>
<dbReference type="Pfam" id="PF21445">
    <property type="entry name" value="ADDB_N"/>
    <property type="match status" value="1"/>
</dbReference>
<dbReference type="GO" id="GO:0004386">
    <property type="term" value="F:helicase activity"/>
    <property type="evidence" value="ECO:0007669"/>
    <property type="project" value="UniProtKB-KW"/>
</dbReference>
<evidence type="ECO:0000259" key="10">
    <source>
        <dbReference type="Pfam" id="PF12705"/>
    </source>
</evidence>
<dbReference type="PANTHER" id="PTHR30591">
    <property type="entry name" value="RECBCD ENZYME SUBUNIT RECC"/>
    <property type="match status" value="1"/>
</dbReference>
<dbReference type="InterPro" id="IPR038726">
    <property type="entry name" value="PDDEXK_AddAB-type"/>
</dbReference>
<keyword evidence="2" id="KW-0547">Nucleotide-binding</keyword>
<dbReference type="Gene3D" id="3.40.50.300">
    <property type="entry name" value="P-loop containing nucleotide triphosphate hydrolases"/>
    <property type="match status" value="4"/>
</dbReference>
<evidence type="ECO:0000256" key="7">
    <source>
        <dbReference type="ARBA" id="ARBA00022840"/>
    </source>
</evidence>
<evidence type="ECO:0000256" key="9">
    <source>
        <dbReference type="ARBA" id="ARBA00023204"/>
    </source>
</evidence>
<dbReference type="SUPFAM" id="SSF52540">
    <property type="entry name" value="P-loop containing nucleoside triphosphate hydrolases"/>
    <property type="match status" value="1"/>
</dbReference>
<dbReference type="InterPro" id="IPR049035">
    <property type="entry name" value="ADDB_N"/>
</dbReference>
<dbReference type="Gene3D" id="3.90.320.10">
    <property type="match status" value="1"/>
</dbReference>
<dbReference type="GO" id="GO:0006281">
    <property type="term" value="P:DNA repair"/>
    <property type="evidence" value="ECO:0007669"/>
    <property type="project" value="UniProtKB-KW"/>
</dbReference>
<dbReference type="GO" id="GO:0005524">
    <property type="term" value="F:ATP binding"/>
    <property type="evidence" value="ECO:0007669"/>
    <property type="project" value="UniProtKB-KW"/>
</dbReference>
<dbReference type="Proteomes" id="UP000886796">
    <property type="component" value="Unassembled WGS sequence"/>
</dbReference>
<comment type="caution">
    <text evidence="12">The sequence shown here is derived from an EMBL/GenBank/DDBJ whole genome shotgun (WGS) entry which is preliminary data.</text>
</comment>
<keyword evidence="9" id="KW-0234">DNA repair</keyword>
<dbReference type="PANTHER" id="PTHR30591:SF1">
    <property type="entry name" value="RECBCD ENZYME SUBUNIT RECC"/>
    <property type="match status" value="1"/>
</dbReference>
<dbReference type="GO" id="GO:0006310">
    <property type="term" value="P:DNA recombination"/>
    <property type="evidence" value="ECO:0007669"/>
    <property type="project" value="TreeGrafter"/>
</dbReference>
<keyword evidence="7" id="KW-0067">ATP-binding</keyword>
<gene>
    <name evidence="12" type="ORF">IAB74_07870</name>
</gene>
<keyword evidence="4" id="KW-0378">Hydrolase</keyword>
<evidence type="ECO:0000256" key="2">
    <source>
        <dbReference type="ARBA" id="ARBA00022741"/>
    </source>
</evidence>
<feature type="domain" description="PD-(D/E)XK endonuclease-like" evidence="10">
    <location>
        <begin position="722"/>
        <end position="1055"/>
    </location>
</feature>
<sequence length="1085" mass="120383">MLTLVLGTDWVANTQQVLQMVGEDVARERTGTILLVPELISHEMERRLCMAAGDTASRYAEVLSFTRLARRSAEYLGTHIPPTLDKGGRIVAMASAVRQLHSKLKAYAAVETKPEFLQGLLDGVDVFKRCCITPADLMAASAQTQGSLAQKLEELSLILEAYNAICQRGKMDPRDLMTWVLEELEASDFAESHRLYVDGFPDFTRQHLAILEYFIRQDAPVVVSLPCDTPGSTAMAFEKAGATAKELLRLAQKAGVTVQTVIVPREETPTAEVSRLLFQGRIQPGQGKDCLTVVSAQSIHGECVLAAERILELAASGCRYRDISLVCADMGSYRGELEMVLKRCHIPVYVAGTEEVLEKSVITTVLSAMDAALGGLEQQDVLRYIKSALSPLTLEECDQLEEYVRLWNISGSRWLTPWTGHPKGLTDVWTTEDQALLERLNGWRQQIAQPLESLRKDFQKGVSVAQQVQALYAFVEGIGLADRLNRLAKTLDAQGDNREAQILSQLWEILLGAMEQLYDVLGETAWDAETFTRLFRLLISQYDVGTIPPVLDGVTAGPVSAMRCQQSRHLILLGAAEGSLPGYTGSTGILSDRECDALRSLGMPLTGGAMEGIQAEFGEIYGVFCGCRETMWVSCSGGQPSFVCRRLAELAGGMEPAGEGLGAALTDPREAAAYLAGRNGKTQAKDLGLTEDYDRVLEQLSYDLGKVEREQIQGLYGKCLNLSASQIDLQAQCRLAYFLKYGLKIRERKPAQVDPAEFGTYVHWVLEQTVNTVMERGGFRKISLADTLEIAREAAKRYGTTHFSQLDSERLRYLFQRNDQELFWIVRELWEELQASEFAPAGTEVAFGGDGDLPPVPVPGRAMDAQLRGFVDRVDVWQEGPNRYFRVVDYKTGKKDFDYCDIYNGLGLQMLLYLFSLEEQGASLLGDNPHGVGVQYFPARAPLMTSDGMLTDEEARQQREKLWKRKGLLLEDLRILQAMEPETPPKRLSYKCKKEGELSGDLASREDLKTLRAYVFSLVGQMVDTIAAGEVAPNPYTRGESHNVCRFCPYGALCHPAQVEGRRNYKAISSKEFWEAVAQEVEKHG</sequence>
<dbReference type="SUPFAM" id="SSF52980">
    <property type="entry name" value="Restriction endonuclease-like"/>
    <property type="match status" value="1"/>
</dbReference>
<organism evidence="12 13">
    <name type="scientific">Candidatus Faecousia excrementigallinarum</name>
    <dbReference type="NCBI Taxonomy" id="2840806"/>
    <lineage>
        <taxon>Bacteria</taxon>
        <taxon>Bacillati</taxon>
        <taxon>Bacillota</taxon>
        <taxon>Clostridia</taxon>
        <taxon>Eubacteriales</taxon>
        <taxon>Oscillospiraceae</taxon>
        <taxon>Faecousia</taxon>
    </lineage>
</organism>
<dbReference type="GO" id="GO:0004527">
    <property type="term" value="F:exonuclease activity"/>
    <property type="evidence" value="ECO:0007669"/>
    <property type="project" value="UniProtKB-KW"/>
</dbReference>
<proteinExistence type="predicted"/>
<evidence type="ECO:0000256" key="8">
    <source>
        <dbReference type="ARBA" id="ARBA00023125"/>
    </source>
</evidence>
<keyword evidence="1" id="KW-0540">Nuclease</keyword>
<dbReference type="InterPro" id="IPR027417">
    <property type="entry name" value="P-loop_NTPase"/>
</dbReference>
<dbReference type="InterPro" id="IPR011604">
    <property type="entry name" value="PDDEXK-like_dom_sf"/>
</dbReference>
<dbReference type="GO" id="GO:0003677">
    <property type="term" value="F:DNA binding"/>
    <property type="evidence" value="ECO:0007669"/>
    <property type="project" value="UniProtKB-KW"/>
</dbReference>
<evidence type="ECO:0000256" key="6">
    <source>
        <dbReference type="ARBA" id="ARBA00022839"/>
    </source>
</evidence>
<protein>
    <submittedName>
        <fullName evidence="12">PD-(D/E)XK nuclease family protein</fullName>
    </submittedName>
</protein>
<feature type="domain" description="ATP-dependent helicase/deoxyribonuclease subunit B N-terminal" evidence="11">
    <location>
        <begin position="7"/>
        <end position="264"/>
    </location>
</feature>
<evidence type="ECO:0000256" key="5">
    <source>
        <dbReference type="ARBA" id="ARBA00022806"/>
    </source>
</evidence>